<feature type="transmembrane region" description="Helical" evidence="1">
    <location>
        <begin position="42"/>
        <end position="60"/>
    </location>
</feature>
<sequence>MRETSPHGESSPSFWRGRPGIVLGMLAVIALFYLAREHYAHALGLLPYLILLLCPLLHLFGHGHGHRHRHESEQRGERR</sequence>
<gene>
    <name evidence="2" type="ORF">SAMN05216221_1704</name>
</gene>
<keyword evidence="1" id="KW-0472">Membrane</keyword>
<dbReference type="Proteomes" id="UP000243359">
    <property type="component" value="Chromosome I"/>
</dbReference>
<dbReference type="OrthoDB" id="7028958at2"/>
<protein>
    <recommendedName>
        <fullName evidence="4">DUF2933 domain-containing protein</fullName>
    </recommendedName>
</protein>
<reference evidence="3" key="1">
    <citation type="submission" date="2016-10" db="EMBL/GenBank/DDBJ databases">
        <authorList>
            <person name="Varghese N."/>
            <person name="Submissions S."/>
        </authorList>
    </citation>
    <scope>NUCLEOTIDE SEQUENCE [LARGE SCALE GENOMIC DNA]</scope>
    <source>
        <strain evidence="3">KCTC 32247</strain>
    </source>
</reference>
<name>A0A1H1RS29_9PSED</name>
<feature type="transmembrane region" description="Helical" evidence="1">
    <location>
        <begin position="20"/>
        <end position="36"/>
    </location>
</feature>
<keyword evidence="1" id="KW-1133">Transmembrane helix</keyword>
<evidence type="ECO:0000313" key="3">
    <source>
        <dbReference type="Proteomes" id="UP000243359"/>
    </source>
</evidence>
<evidence type="ECO:0008006" key="4">
    <source>
        <dbReference type="Google" id="ProtNLM"/>
    </source>
</evidence>
<dbReference type="InterPro" id="IPR021682">
    <property type="entry name" value="DUF2933"/>
</dbReference>
<proteinExistence type="predicted"/>
<keyword evidence="1" id="KW-0812">Transmembrane</keyword>
<evidence type="ECO:0000256" key="1">
    <source>
        <dbReference type="SAM" id="Phobius"/>
    </source>
</evidence>
<dbReference type="RefSeq" id="WP_090348535.1">
    <property type="nucleotide sequence ID" value="NZ_LT629751.1"/>
</dbReference>
<dbReference type="AlphaFoldDB" id="A0A1H1RS29"/>
<dbReference type="Pfam" id="PF11666">
    <property type="entry name" value="DUF2933"/>
    <property type="match status" value="1"/>
</dbReference>
<dbReference type="STRING" id="1392877.SAMN05216221_1704"/>
<accession>A0A1H1RS29</accession>
<dbReference type="EMBL" id="LT629751">
    <property type="protein sequence ID" value="SDS38531.1"/>
    <property type="molecule type" value="Genomic_DNA"/>
</dbReference>
<organism evidence="2 3">
    <name type="scientific">Pseudomonas oryzae</name>
    <dbReference type="NCBI Taxonomy" id="1392877"/>
    <lineage>
        <taxon>Bacteria</taxon>
        <taxon>Pseudomonadati</taxon>
        <taxon>Pseudomonadota</taxon>
        <taxon>Gammaproteobacteria</taxon>
        <taxon>Pseudomonadales</taxon>
        <taxon>Pseudomonadaceae</taxon>
        <taxon>Pseudomonas</taxon>
    </lineage>
</organism>
<evidence type="ECO:0000313" key="2">
    <source>
        <dbReference type="EMBL" id="SDS38531.1"/>
    </source>
</evidence>
<keyword evidence="3" id="KW-1185">Reference proteome</keyword>